<protein>
    <recommendedName>
        <fullName evidence="4">DUF3568 family protein</fullName>
    </recommendedName>
</protein>
<proteinExistence type="predicted"/>
<dbReference type="HOGENOM" id="CLU_153754_0_0_7"/>
<dbReference type="STRING" id="690850.Desaf_0300"/>
<gene>
    <name evidence="2" type="ORF">Desaf_0300</name>
</gene>
<reference evidence="2 3" key="1">
    <citation type="journal article" date="2011" name="J. Bacteriol.">
        <title>Genome sequence of the mercury-methylating and pleomorphic Desulfovibrio africanus Strain Walvis Bay.</title>
        <authorList>
            <person name="Brown S.D."/>
            <person name="Wall J.D."/>
            <person name="Kucken A.M."/>
            <person name="Gilmour C.C."/>
            <person name="Podar M."/>
            <person name="Brandt C.C."/>
            <person name="Teshima H."/>
            <person name="Detter J.C."/>
            <person name="Han C.S."/>
            <person name="Land M.L."/>
            <person name="Lucas S."/>
            <person name="Han J."/>
            <person name="Pennacchio L."/>
            <person name="Nolan M."/>
            <person name="Pitluck S."/>
            <person name="Woyke T."/>
            <person name="Goodwin L."/>
            <person name="Palumbo A.V."/>
            <person name="Elias D.A."/>
        </authorList>
    </citation>
    <scope>NUCLEOTIDE SEQUENCE [LARGE SCALE GENOMIC DNA]</scope>
    <source>
        <strain evidence="2 3">Walvis Bay</strain>
    </source>
</reference>
<evidence type="ECO:0000313" key="3">
    <source>
        <dbReference type="Proteomes" id="UP000007844"/>
    </source>
</evidence>
<name>F3YU51_DESAF</name>
<dbReference type="EMBL" id="CP003221">
    <property type="protein sequence ID" value="EGJ48657.1"/>
    <property type="molecule type" value="Genomic_DNA"/>
</dbReference>
<dbReference type="Pfam" id="PF12092">
    <property type="entry name" value="DUF3568"/>
    <property type="match status" value="1"/>
</dbReference>
<organism evidence="2 3">
    <name type="scientific">Desulfocurvibacter africanus subsp. africanus str. Walvis Bay</name>
    <dbReference type="NCBI Taxonomy" id="690850"/>
    <lineage>
        <taxon>Bacteria</taxon>
        <taxon>Pseudomonadati</taxon>
        <taxon>Thermodesulfobacteriota</taxon>
        <taxon>Desulfovibrionia</taxon>
        <taxon>Desulfovibrionales</taxon>
        <taxon>Desulfovibrionaceae</taxon>
        <taxon>Desulfocurvibacter</taxon>
    </lineage>
</organism>
<dbReference type="Proteomes" id="UP000007844">
    <property type="component" value="Chromosome"/>
</dbReference>
<feature type="chain" id="PRO_5003308646" description="DUF3568 family protein" evidence="1">
    <location>
        <begin position="19"/>
        <end position="128"/>
    </location>
</feature>
<keyword evidence="1" id="KW-0732">Signal</keyword>
<sequence length="128" mass="13716" precursor="true">MQRHLAILFILALSLSMAAGCGALVAGGAAAAGTYVYTEGRLQQQYDANLDQAFQASLAGARDAGLKVTEQNKEVAEASIRAEQQDGSPVWITLESLDQNKTQVSVRVGYTGDEQASRRIQEAIAKRF</sequence>
<dbReference type="PROSITE" id="PS51257">
    <property type="entry name" value="PROKAR_LIPOPROTEIN"/>
    <property type="match status" value="1"/>
</dbReference>
<dbReference type="InterPro" id="IPR021952">
    <property type="entry name" value="Flpp3-like"/>
</dbReference>
<keyword evidence="3" id="KW-1185">Reference proteome</keyword>
<dbReference type="KEGG" id="daf:Desaf_0300"/>
<evidence type="ECO:0000256" key="1">
    <source>
        <dbReference type="SAM" id="SignalP"/>
    </source>
</evidence>
<accession>F3YU51</accession>
<feature type="signal peptide" evidence="1">
    <location>
        <begin position="1"/>
        <end position="18"/>
    </location>
</feature>
<dbReference type="RefSeq" id="WP_014258513.1">
    <property type="nucleotide sequence ID" value="NC_016629.1"/>
</dbReference>
<dbReference type="eggNOG" id="ENOG503379K">
    <property type="taxonomic scope" value="Bacteria"/>
</dbReference>
<evidence type="ECO:0000313" key="2">
    <source>
        <dbReference type="EMBL" id="EGJ48657.1"/>
    </source>
</evidence>
<evidence type="ECO:0008006" key="4">
    <source>
        <dbReference type="Google" id="ProtNLM"/>
    </source>
</evidence>
<dbReference type="AlphaFoldDB" id="F3YU51"/>